<feature type="domain" description="TOD1/MUCI70 glycosyltransferase-like" evidence="1">
    <location>
        <begin position="61"/>
        <end position="203"/>
    </location>
</feature>
<evidence type="ECO:0000313" key="3">
    <source>
        <dbReference type="Proteomes" id="UP000777935"/>
    </source>
</evidence>
<evidence type="ECO:0000259" key="1">
    <source>
        <dbReference type="Pfam" id="PF04765"/>
    </source>
</evidence>
<dbReference type="PANTHER" id="PTHR12956:SF17">
    <property type="entry name" value="OS01G0749100 PROTEIN"/>
    <property type="match status" value="1"/>
</dbReference>
<accession>A0ABX2IV09</accession>
<dbReference type="PANTHER" id="PTHR12956">
    <property type="entry name" value="ALKALINE CERAMIDASE-RELATED"/>
    <property type="match status" value="1"/>
</dbReference>
<gene>
    <name evidence="2" type="ORF">HRQ87_04345</name>
</gene>
<reference evidence="2 3" key="1">
    <citation type="submission" date="2020-06" db="EMBL/GenBank/DDBJ databases">
        <title>Sulfitobacter algicola sp. nov., isolated from green algae.</title>
        <authorList>
            <person name="Wang C."/>
        </authorList>
    </citation>
    <scope>NUCLEOTIDE SEQUENCE [LARGE SCALE GENOMIC DNA]</scope>
    <source>
        <strain evidence="2 3">1151</strain>
    </source>
</reference>
<protein>
    <submittedName>
        <fullName evidence="2">DUF616 domain-containing protein</fullName>
    </submittedName>
</protein>
<dbReference type="EMBL" id="JABUFE010000002">
    <property type="protein sequence ID" value="NSX54028.1"/>
    <property type="molecule type" value="Genomic_DNA"/>
</dbReference>
<evidence type="ECO:0000313" key="2">
    <source>
        <dbReference type="EMBL" id="NSX54028.1"/>
    </source>
</evidence>
<dbReference type="InterPro" id="IPR048354">
    <property type="entry name" value="TOD1_MUCI70_glycTrfase_dom"/>
</dbReference>
<proteinExistence type="predicted"/>
<name>A0ABX2IV09_9RHOB</name>
<dbReference type="InterPro" id="IPR006852">
    <property type="entry name" value="TOD1_MUCI70"/>
</dbReference>
<sequence length="263" mass="30168">MSDDALRIVLFSCYYGKPEPFNTTVFGDALGHYPCVVVSDDADLKLPSGMTLLFDDSSTLDVNRASRRAKLMPDAYFPDVDWSIYIDNNARIIVDPLQLITALEDAGAPTISFTRHPDRTCVYAEANACIDAYKDTEETIRNQMRVYRAQGYPEEAGLIYGGFIVRNHRAPDLVKLGRLWFEHLLVFSRRDQLSFGFTARRCNIVPFFLEDIGLNKAALFEWPIFRRKQRRDWSTAKQKKKKKKFLQRIKKIFSKLSKGSSSS</sequence>
<comment type="caution">
    <text evidence="2">The sequence shown here is derived from an EMBL/GenBank/DDBJ whole genome shotgun (WGS) entry which is preliminary data.</text>
</comment>
<keyword evidence="3" id="KW-1185">Reference proteome</keyword>
<dbReference type="Pfam" id="PF04765">
    <property type="entry name" value="TOD1_MUCI70"/>
    <property type="match status" value="1"/>
</dbReference>
<dbReference type="Proteomes" id="UP000777935">
    <property type="component" value="Unassembled WGS sequence"/>
</dbReference>
<organism evidence="2 3">
    <name type="scientific">Parasulfitobacter algicola</name>
    <dbReference type="NCBI Taxonomy" id="2614809"/>
    <lineage>
        <taxon>Bacteria</taxon>
        <taxon>Pseudomonadati</taxon>
        <taxon>Pseudomonadota</taxon>
        <taxon>Alphaproteobacteria</taxon>
        <taxon>Rhodobacterales</taxon>
        <taxon>Roseobacteraceae</taxon>
        <taxon>Parasulfitobacter</taxon>
    </lineage>
</organism>
<dbReference type="RefSeq" id="WP_174135631.1">
    <property type="nucleotide sequence ID" value="NZ_JABUFE010000002.1"/>
</dbReference>